<reference evidence="2" key="1">
    <citation type="journal article" date="2019" name="Int. J. Syst. Evol. Microbiol.">
        <title>The Global Catalogue of Microorganisms (GCM) 10K type strain sequencing project: providing services to taxonomists for standard genome sequencing and annotation.</title>
        <authorList>
            <consortium name="The Broad Institute Genomics Platform"/>
            <consortium name="The Broad Institute Genome Sequencing Center for Infectious Disease"/>
            <person name="Wu L."/>
            <person name="Ma J."/>
        </authorList>
    </citation>
    <scope>NUCLEOTIDE SEQUENCE [LARGE SCALE GENOMIC DNA]</scope>
    <source>
        <strain evidence="2">JCM 30071</strain>
    </source>
</reference>
<name>A0ABQ2DLD6_9BACI</name>
<dbReference type="Proteomes" id="UP000634435">
    <property type="component" value="Unassembled WGS sequence"/>
</dbReference>
<sequence>MKLGELVTILEAIGLPVAYSHFIADENNPPPEPPFITYLTPGTDNFHADNKTYVKITNADIELYTNKKDLQVEKVLEDLFEQHEIAWNVANESYIESEQLFQRIYELGVI</sequence>
<accession>A0ABQ2DLD6</accession>
<evidence type="ECO:0000313" key="2">
    <source>
        <dbReference type="Proteomes" id="UP000634435"/>
    </source>
</evidence>
<gene>
    <name evidence="1" type="ORF">GCM10007111_25140</name>
</gene>
<proteinExistence type="predicted"/>
<comment type="caution">
    <text evidence="1">The sequence shown here is derived from an EMBL/GenBank/DDBJ whole genome shotgun (WGS) entry which is preliminary data.</text>
</comment>
<evidence type="ECO:0008006" key="3">
    <source>
        <dbReference type="Google" id="ProtNLM"/>
    </source>
</evidence>
<organism evidence="1 2">
    <name type="scientific">Virgibacillus kapii</name>
    <dbReference type="NCBI Taxonomy" id="1638645"/>
    <lineage>
        <taxon>Bacteria</taxon>
        <taxon>Bacillati</taxon>
        <taxon>Bacillota</taxon>
        <taxon>Bacilli</taxon>
        <taxon>Bacillales</taxon>
        <taxon>Bacillaceae</taxon>
        <taxon>Virgibacillus</taxon>
    </lineage>
</organism>
<protein>
    <recommendedName>
        <fullName evidence="3">Prophage pi2 protein 38</fullName>
    </recommendedName>
</protein>
<keyword evidence="2" id="KW-1185">Reference proteome</keyword>
<evidence type="ECO:0000313" key="1">
    <source>
        <dbReference type="EMBL" id="GGJ62004.1"/>
    </source>
</evidence>
<dbReference type="EMBL" id="BMPN01000003">
    <property type="protein sequence ID" value="GGJ62004.1"/>
    <property type="molecule type" value="Genomic_DNA"/>
</dbReference>
<dbReference type="RefSeq" id="WP_188943323.1">
    <property type="nucleotide sequence ID" value="NZ_BMPN01000003.1"/>
</dbReference>